<evidence type="ECO:0000313" key="2">
    <source>
        <dbReference type="Proteomes" id="UP000010808"/>
    </source>
</evidence>
<name>L0R6D1_9BACT</name>
<protein>
    <submittedName>
        <fullName evidence="1">Uncharacterized protein</fullName>
    </submittedName>
</protein>
<dbReference type="EMBL" id="FO203522">
    <property type="protein sequence ID" value="CCO22258.1"/>
    <property type="molecule type" value="Genomic_DNA"/>
</dbReference>
<keyword evidence="2" id="KW-1185">Reference proteome</keyword>
<reference evidence="1 2" key="1">
    <citation type="submission" date="2012-10" db="EMBL/GenBank/DDBJ databases">
        <authorList>
            <person name="Genoscope - CEA"/>
        </authorList>
    </citation>
    <scope>NUCLEOTIDE SEQUENCE [LARGE SCALE GENOMIC DNA]</scope>
    <source>
        <strain evidence="2">AM13 / DSM 14728</strain>
    </source>
</reference>
<dbReference type="PATRIC" id="fig|1121451.3.peg.254"/>
<dbReference type="STRING" id="1121451.DESAM_10277"/>
<dbReference type="eggNOG" id="ENOG5032D3Z">
    <property type="taxonomic scope" value="Bacteria"/>
</dbReference>
<gene>
    <name evidence="1" type="ORF">DESAM_10277</name>
</gene>
<accession>L0R6D1</accession>
<dbReference type="RefSeq" id="WP_015334868.1">
    <property type="nucleotide sequence ID" value="NC_020055.1"/>
</dbReference>
<proteinExistence type="predicted"/>
<dbReference type="HOGENOM" id="CLU_2478263_0_0_7"/>
<sequence>MDTKNSVDWIKLIGGGFSMMTAPFAVHPHDRNRANEYVKKARAHGFTVADAVGHAKHYLQSAKGWPYNEDEQIQRVKTFMAGKLPSS</sequence>
<organism evidence="1 2">
    <name type="scientific">Maridesulfovibrio hydrothermalis AM13 = DSM 14728</name>
    <dbReference type="NCBI Taxonomy" id="1121451"/>
    <lineage>
        <taxon>Bacteria</taxon>
        <taxon>Pseudomonadati</taxon>
        <taxon>Thermodesulfobacteriota</taxon>
        <taxon>Desulfovibrionia</taxon>
        <taxon>Desulfovibrionales</taxon>
        <taxon>Desulfovibrionaceae</taxon>
        <taxon>Maridesulfovibrio</taxon>
    </lineage>
</organism>
<dbReference type="OrthoDB" id="9906759at2"/>
<evidence type="ECO:0000313" key="1">
    <source>
        <dbReference type="EMBL" id="CCO22258.1"/>
    </source>
</evidence>
<dbReference type="AlphaFoldDB" id="L0R6D1"/>
<dbReference type="KEGG" id="dhy:DESAM_10277"/>
<dbReference type="Proteomes" id="UP000010808">
    <property type="component" value="Chromosome"/>
</dbReference>